<dbReference type="InterPro" id="IPR001647">
    <property type="entry name" value="HTH_TetR"/>
</dbReference>
<organism evidence="4 5">
    <name type="scientific">Campylobacter concisus UNSW3</name>
    <dbReference type="NCBI Taxonomy" id="1242966"/>
    <lineage>
        <taxon>Bacteria</taxon>
        <taxon>Pseudomonadati</taxon>
        <taxon>Campylobacterota</taxon>
        <taxon>Epsilonproteobacteria</taxon>
        <taxon>Campylobacterales</taxon>
        <taxon>Campylobacteraceae</taxon>
        <taxon>Campylobacter</taxon>
    </lineage>
</organism>
<name>U2GC53_9BACT</name>
<feature type="DNA-binding region" description="H-T-H motif" evidence="2">
    <location>
        <begin position="35"/>
        <end position="54"/>
    </location>
</feature>
<feature type="domain" description="HTH tetR-type" evidence="3">
    <location>
        <begin position="12"/>
        <end position="72"/>
    </location>
</feature>
<dbReference type="EMBL" id="ANNE01000003">
    <property type="protein sequence ID" value="ERJ23563.1"/>
    <property type="molecule type" value="Genomic_DNA"/>
</dbReference>
<dbReference type="Pfam" id="PF14246">
    <property type="entry name" value="TetR_C_7"/>
    <property type="match status" value="1"/>
</dbReference>
<dbReference type="Proteomes" id="UP000016636">
    <property type="component" value="Unassembled WGS sequence"/>
</dbReference>
<evidence type="ECO:0000313" key="5">
    <source>
        <dbReference type="Proteomes" id="UP000016636"/>
    </source>
</evidence>
<dbReference type="InterPro" id="IPR039536">
    <property type="entry name" value="TetR_C_Proteobacteria"/>
</dbReference>
<evidence type="ECO:0000256" key="1">
    <source>
        <dbReference type="ARBA" id="ARBA00023125"/>
    </source>
</evidence>
<dbReference type="Gene3D" id="1.10.357.10">
    <property type="entry name" value="Tetracycline Repressor, domain 2"/>
    <property type="match status" value="1"/>
</dbReference>
<dbReference type="SUPFAM" id="SSF46689">
    <property type="entry name" value="Homeodomain-like"/>
    <property type="match status" value="1"/>
</dbReference>
<dbReference type="PATRIC" id="fig|1242966.3.peg.221"/>
<dbReference type="PRINTS" id="PR00455">
    <property type="entry name" value="HTHTETR"/>
</dbReference>
<dbReference type="InterPro" id="IPR050624">
    <property type="entry name" value="HTH-type_Tx_Regulator"/>
</dbReference>
<dbReference type="PANTHER" id="PTHR43479:SF11">
    <property type="entry name" value="ACREF_ENVCD OPERON REPRESSOR-RELATED"/>
    <property type="match status" value="1"/>
</dbReference>
<evidence type="ECO:0000313" key="4">
    <source>
        <dbReference type="EMBL" id="ERJ23563.1"/>
    </source>
</evidence>
<dbReference type="InterPro" id="IPR009057">
    <property type="entry name" value="Homeodomain-like_sf"/>
</dbReference>
<dbReference type="Pfam" id="PF00440">
    <property type="entry name" value="TetR_N"/>
    <property type="match status" value="1"/>
</dbReference>
<dbReference type="PROSITE" id="PS50977">
    <property type="entry name" value="HTH_TETR_2"/>
    <property type="match status" value="1"/>
</dbReference>
<protein>
    <submittedName>
        <fullName evidence="4">Transcriptional repressor of CmeABC operon, CmeR</fullName>
    </submittedName>
</protein>
<proteinExistence type="predicted"/>
<comment type="caution">
    <text evidence="4">The sequence shown here is derived from an EMBL/GenBank/DDBJ whole genome shotgun (WGS) entry which is preliminary data.</text>
</comment>
<dbReference type="AlphaFoldDB" id="U2GC53"/>
<dbReference type="GO" id="GO:0003677">
    <property type="term" value="F:DNA binding"/>
    <property type="evidence" value="ECO:0007669"/>
    <property type="project" value="UniProtKB-UniRule"/>
</dbReference>
<dbReference type="PANTHER" id="PTHR43479">
    <property type="entry name" value="ACREF/ENVCD OPERON REPRESSOR-RELATED"/>
    <property type="match status" value="1"/>
</dbReference>
<evidence type="ECO:0000259" key="3">
    <source>
        <dbReference type="PROSITE" id="PS50977"/>
    </source>
</evidence>
<reference evidence="4 5" key="1">
    <citation type="journal article" date="2013" name="BMC Genomics">
        <title>Comparative genomics of Campylobacter concisus isolates reveals genetic diversity and provides insights into disease association.</title>
        <authorList>
            <person name="Deshpande N.P."/>
            <person name="Kaakoush N.O."/>
            <person name="Wilkins M.R."/>
            <person name="Mitchell H.M."/>
        </authorList>
    </citation>
    <scope>NUCLEOTIDE SEQUENCE [LARGE SCALE GENOMIC DNA]</scope>
    <source>
        <strain evidence="4 5">UNSW3</strain>
    </source>
</reference>
<gene>
    <name evidence="4" type="ORF">UNSW3_938</name>
</gene>
<keyword evidence="1 2" id="KW-0238">DNA-binding</keyword>
<dbReference type="Gene3D" id="1.10.10.60">
    <property type="entry name" value="Homeodomain-like"/>
    <property type="match status" value="1"/>
</dbReference>
<evidence type="ECO:0000256" key="2">
    <source>
        <dbReference type="PROSITE-ProRule" id="PRU00335"/>
    </source>
</evidence>
<accession>U2GC53</accession>
<sequence>MGSEMAISEKGKKRYELIVKTALELFLKNGYKKTSLSDIVAISGGSLASIYTFFESKEGLFQAIIEQEIDALIKEIDEKIDLKISHSLEEFLTKFASIIFSIVCTKKNISLGRIMMSEGSKNGGKLGRAFLDQILNKIDLVLINFFERDEIKSQLNPKFPVKFAAKCFMKNVIGLYYFDSLMVNEEPKLSKKEREEHVALCVELFLNGIIKK</sequence>